<dbReference type="PANTHER" id="PTHR40866:SF1">
    <property type="entry name" value="BED-TYPE DOMAIN-CONTAINING PROTEIN"/>
    <property type="match status" value="1"/>
</dbReference>
<organism evidence="1 2">
    <name type="scientific">Phytophthora megakarya</name>
    <dbReference type="NCBI Taxonomy" id="4795"/>
    <lineage>
        <taxon>Eukaryota</taxon>
        <taxon>Sar</taxon>
        <taxon>Stramenopiles</taxon>
        <taxon>Oomycota</taxon>
        <taxon>Peronosporomycetes</taxon>
        <taxon>Peronosporales</taxon>
        <taxon>Peronosporaceae</taxon>
        <taxon>Phytophthora</taxon>
    </lineage>
</organism>
<dbReference type="Proteomes" id="UP000198211">
    <property type="component" value="Unassembled WGS sequence"/>
</dbReference>
<proteinExistence type="predicted"/>
<dbReference type="PANTHER" id="PTHR40866">
    <property type="entry name" value="BED-TYPE DOMAIN-CONTAINING PROTEIN"/>
    <property type="match status" value="1"/>
</dbReference>
<protein>
    <submittedName>
        <fullName evidence="1">Uncharacterized protein</fullName>
    </submittedName>
</protein>
<name>A0A225VBK1_9STRA</name>
<sequence length="343" mass="39458">MEDLTQIVERLIAAEMLAPFGLILDDWSHTSEHFIAFFAWYEEYDVMKPLLSKAPYRTMRRNRAVQSGMQQHEKELFTVQSLMVRLRTLKQSPKLRKKTPLRLHLVVTDDALVDVLPAPVSNKWLRELQNDLKNIAPCLRLIKETTHTATNFGPHADIALSPEGVQVGQSRFQVGDNCAVNRLFTTLLGVPLVGCASHRLNRAVQQDMTQHKDDLAAVQALMIKLWTLTQSAKLCLKTELRPVIRQDPRWSSTFAMVQRYQNLLEFLDAEDDDIMEVMPTPAATNRLCVQFKELKDIEFVSKSLQRRDVDLLDVRQWFDGLIAVKPYYSAYLARIIHIPDFES</sequence>
<dbReference type="OrthoDB" id="120106at2759"/>
<evidence type="ECO:0000313" key="1">
    <source>
        <dbReference type="EMBL" id="OWZ02339.1"/>
    </source>
</evidence>
<accession>A0A225VBK1</accession>
<keyword evidence="2" id="KW-1185">Reference proteome</keyword>
<dbReference type="EMBL" id="NBNE01006234">
    <property type="protein sequence ID" value="OWZ02339.1"/>
    <property type="molecule type" value="Genomic_DNA"/>
</dbReference>
<evidence type="ECO:0000313" key="2">
    <source>
        <dbReference type="Proteomes" id="UP000198211"/>
    </source>
</evidence>
<comment type="caution">
    <text evidence="1">The sequence shown here is derived from an EMBL/GenBank/DDBJ whole genome shotgun (WGS) entry which is preliminary data.</text>
</comment>
<dbReference type="AlphaFoldDB" id="A0A225VBK1"/>
<gene>
    <name evidence="1" type="ORF">PHMEG_00026113</name>
</gene>
<reference evidence="2" key="1">
    <citation type="submission" date="2017-03" db="EMBL/GenBank/DDBJ databases">
        <title>Phytopthora megakarya and P. palmivora, two closely related causual agents of cacao black pod achieved similar genome size and gene model numbers by different mechanisms.</title>
        <authorList>
            <person name="Ali S."/>
            <person name="Shao J."/>
            <person name="Larry D.J."/>
            <person name="Kronmiller B."/>
            <person name="Shen D."/>
            <person name="Strem M.D."/>
            <person name="Melnick R.L."/>
            <person name="Guiltinan M.J."/>
            <person name="Tyler B.M."/>
            <person name="Meinhardt L.W."/>
            <person name="Bailey B.A."/>
        </authorList>
    </citation>
    <scope>NUCLEOTIDE SEQUENCE [LARGE SCALE GENOMIC DNA]</scope>
    <source>
        <strain evidence="2">zdho120</strain>
    </source>
</reference>